<keyword evidence="3" id="KW-1185">Reference proteome</keyword>
<sequence length="78" mass="8244">HLSTKSCLQRELKTTLGGHLTGGHRSFVKPAGHNTWRDGQPITVDEGSGTSTQNIIVIEVSIIESNINGCLFVGTNGG</sequence>
<accession>A0A4W5RSU4</accession>
<reference evidence="2" key="2">
    <citation type="submission" date="2025-08" db="UniProtKB">
        <authorList>
            <consortium name="Ensembl"/>
        </authorList>
    </citation>
    <scope>IDENTIFICATION</scope>
</reference>
<dbReference type="Proteomes" id="UP000314982">
    <property type="component" value="Unassembled WGS sequence"/>
</dbReference>
<reference evidence="2" key="3">
    <citation type="submission" date="2025-09" db="UniProtKB">
        <authorList>
            <consortium name="Ensembl"/>
        </authorList>
    </citation>
    <scope>IDENTIFICATION</scope>
</reference>
<name>A0A4W5RSU4_9TELE</name>
<feature type="region of interest" description="Disordered" evidence="1">
    <location>
        <begin position="23"/>
        <end position="45"/>
    </location>
</feature>
<organism evidence="2 3">
    <name type="scientific">Hucho hucho</name>
    <name type="common">huchen</name>
    <dbReference type="NCBI Taxonomy" id="62062"/>
    <lineage>
        <taxon>Eukaryota</taxon>
        <taxon>Metazoa</taxon>
        <taxon>Chordata</taxon>
        <taxon>Craniata</taxon>
        <taxon>Vertebrata</taxon>
        <taxon>Euteleostomi</taxon>
        <taxon>Actinopterygii</taxon>
        <taxon>Neopterygii</taxon>
        <taxon>Teleostei</taxon>
        <taxon>Protacanthopterygii</taxon>
        <taxon>Salmoniformes</taxon>
        <taxon>Salmonidae</taxon>
        <taxon>Salmoninae</taxon>
        <taxon>Hucho</taxon>
    </lineage>
</organism>
<dbReference type="AlphaFoldDB" id="A0A4W5RSU4"/>
<dbReference type="GeneTree" id="ENSGT01150000287971"/>
<evidence type="ECO:0000313" key="3">
    <source>
        <dbReference type="Proteomes" id="UP000314982"/>
    </source>
</evidence>
<evidence type="ECO:0000256" key="1">
    <source>
        <dbReference type="SAM" id="MobiDB-lite"/>
    </source>
</evidence>
<reference evidence="3" key="1">
    <citation type="submission" date="2018-06" db="EMBL/GenBank/DDBJ databases">
        <title>Genome assembly of Danube salmon.</title>
        <authorList>
            <person name="Macqueen D.J."/>
            <person name="Gundappa M.K."/>
        </authorList>
    </citation>
    <scope>NUCLEOTIDE SEQUENCE [LARGE SCALE GENOMIC DNA]</scope>
</reference>
<evidence type="ECO:0000313" key="2">
    <source>
        <dbReference type="Ensembl" id="ENSHHUP00000089108.1"/>
    </source>
</evidence>
<protein>
    <submittedName>
        <fullName evidence="2">Uncharacterized protein</fullName>
    </submittedName>
</protein>
<dbReference type="Ensembl" id="ENSHHUT00000091871.1">
    <property type="protein sequence ID" value="ENSHHUP00000089108.1"/>
    <property type="gene ID" value="ENSHHUG00000051449.1"/>
</dbReference>
<proteinExistence type="predicted"/>